<protein>
    <submittedName>
        <fullName evidence="1">Uncharacterized protein</fullName>
    </submittedName>
</protein>
<sequence>MVSFVCNHCQQTLKKPKLDPHTYSCRNANFTCIDCNTDFYGTDYRGHTSCISEAQKYQKGLYKGNKNVTKPQPPKKDIIPIQNNVIPADASDKKRSSESESSDNKKQKVDINDETESTKAKKDCSQKVEDLASVIQKAIKEILTEKAKMKFSKLQSKVGKKVKKAADNLSKEDALKAVEKHVIVTNVESDFSQLVYRFLRLSRKMNLLSPYRIDFPCVIVYRSSRD</sequence>
<reference evidence="1" key="1">
    <citation type="submission" date="2022-04" db="EMBL/GenBank/DDBJ databases">
        <title>Genome of the entomopathogenic fungus Entomophthora muscae.</title>
        <authorList>
            <person name="Elya C."/>
            <person name="Lovett B.R."/>
            <person name="Lee E."/>
            <person name="Macias A.M."/>
            <person name="Hajek A.E."/>
            <person name="De Bivort B.L."/>
            <person name="Kasson M.T."/>
            <person name="De Fine Licht H.H."/>
            <person name="Stajich J.E."/>
        </authorList>
    </citation>
    <scope>NUCLEOTIDE SEQUENCE</scope>
    <source>
        <strain evidence="1">Berkeley</strain>
    </source>
</reference>
<gene>
    <name evidence="1" type="ORF">DSO57_1029721</name>
</gene>
<dbReference type="Proteomes" id="UP001165960">
    <property type="component" value="Unassembled WGS sequence"/>
</dbReference>
<comment type="caution">
    <text evidence="1">The sequence shown here is derived from an EMBL/GenBank/DDBJ whole genome shotgun (WGS) entry which is preliminary data.</text>
</comment>
<keyword evidence="2" id="KW-1185">Reference proteome</keyword>
<organism evidence="1 2">
    <name type="scientific">Entomophthora muscae</name>
    <dbReference type="NCBI Taxonomy" id="34485"/>
    <lineage>
        <taxon>Eukaryota</taxon>
        <taxon>Fungi</taxon>
        <taxon>Fungi incertae sedis</taxon>
        <taxon>Zoopagomycota</taxon>
        <taxon>Entomophthoromycotina</taxon>
        <taxon>Entomophthoromycetes</taxon>
        <taxon>Entomophthorales</taxon>
        <taxon>Entomophthoraceae</taxon>
        <taxon>Entomophthora</taxon>
    </lineage>
</organism>
<evidence type="ECO:0000313" key="1">
    <source>
        <dbReference type="EMBL" id="KAJ9076071.1"/>
    </source>
</evidence>
<dbReference type="EMBL" id="QTSX02002328">
    <property type="protein sequence ID" value="KAJ9076071.1"/>
    <property type="molecule type" value="Genomic_DNA"/>
</dbReference>
<proteinExistence type="predicted"/>
<accession>A0ACC2TNK6</accession>
<name>A0ACC2TNK6_9FUNG</name>
<evidence type="ECO:0000313" key="2">
    <source>
        <dbReference type="Proteomes" id="UP001165960"/>
    </source>
</evidence>